<evidence type="ECO:0000313" key="1">
    <source>
        <dbReference type="EMBL" id="HAT1683819.1"/>
    </source>
</evidence>
<reference evidence="1" key="1">
    <citation type="journal article" date="2018" name="Genome Biol.">
        <title>SKESA: strategic k-mer extension for scrupulous assemblies.</title>
        <authorList>
            <person name="Souvorov A."/>
            <person name="Agarwala R."/>
            <person name="Lipman D.J."/>
        </authorList>
    </citation>
    <scope>NUCLEOTIDE SEQUENCE</scope>
    <source>
        <strain evidence="1">R404</strain>
    </source>
</reference>
<dbReference type="EMBL" id="DACSEO010000075">
    <property type="protein sequence ID" value="HAT1683819.1"/>
    <property type="molecule type" value="Genomic_DNA"/>
</dbReference>
<proteinExistence type="predicted"/>
<sequence>MKFNPCFIEAFRSGQKTTTLRRMDFKCTRCDGYKNLPPAYVHGDTLKYRMRMYTIEDIELCFPPGTAVAYTTDLTGLLERQPYRQGDEIALVTEIEGGETAPFATATIEQICVIRGGDITDEHAISDGFNPKAWCSALGQLYVFMQDIYPDADPKKEMYWLYTFTHIQMLPMQGGEA</sequence>
<comment type="caution">
    <text evidence="1">The sequence shown here is derived from an EMBL/GenBank/DDBJ whole genome shotgun (WGS) entry which is preliminary data.</text>
</comment>
<dbReference type="Proteomes" id="UP000856143">
    <property type="component" value="Unassembled WGS sequence"/>
</dbReference>
<evidence type="ECO:0008006" key="3">
    <source>
        <dbReference type="Google" id="ProtNLM"/>
    </source>
</evidence>
<evidence type="ECO:0000313" key="2">
    <source>
        <dbReference type="Proteomes" id="UP000856143"/>
    </source>
</evidence>
<organism evidence="1 2">
    <name type="scientific">Klebsiella oxytoca</name>
    <dbReference type="NCBI Taxonomy" id="571"/>
    <lineage>
        <taxon>Bacteria</taxon>
        <taxon>Pseudomonadati</taxon>
        <taxon>Pseudomonadota</taxon>
        <taxon>Gammaproteobacteria</taxon>
        <taxon>Enterobacterales</taxon>
        <taxon>Enterobacteriaceae</taxon>
        <taxon>Klebsiella/Raoultella group</taxon>
        <taxon>Klebsiella</taxon>
    </lineage>
</organism>
<gene>
    <name evidence="1" type="ORF">I8Y21_004576</name>
</gene>
<name>A0AAN5LCB3_KLEOX</name>
<reference evidence="1" key="2">
    <citation type="submission" date="2020-11" db="EMBL/GenBank/DDBJ databases">
        <authorList>
            <consortium name="NCBI Pathogen Detection Project"/>
        </authorList>
    </citation>
    <scope>NUCLEOTIDE SEQUENCE</scope>
    <source>
        <strain evidence="1">R404</strain>
    </source>
</reference>
<accession>A0AAN5LCB3</accession>
<dbReference type="AlphaFoldDB" id="A0AAN5LCB3"/>
<protein>
    <recommendedName>
        <fullName evidence="3">ASCH domain-containing protein</fullName>
    </recommendedName>
</protein>